<dbReference type="OrthoDB" id="9970481at2759"/>
<evidence type="ECO:0000313" key="5">
    <source>
        <dbReference type="EMBL" id="CAF4109098.1"/>
    </source>
</evidence>
<evidence type="ECO:0000313" key="2">
    <source>
        <dbReference type="EMBL" id="CAF3032214.1"/>
    </source>
</evidence>
<evidence type="ECO:0000313" key="3">
    <source>
        <dbReference type="EMBL" id="CAF3479049.1"/>
    </source>
</evidence>
<keyword evidence="1" id="KW-0732">Signal</keyword>
<reference evidence="3" key="1">
    <citation type="submission" date="2021-02" db="EMBL/GenBank/DDBJ databases">
        <authorList>
            <person name="Nowell W R."/>
        </authorList>
    </citation>
    <scope>NUCLEOTIDE SEQUENCE</scope>
</reference>
<proteinExistence type="predicted"/>
<dbReference type="Proteomes" id="UP000663825">
    <property type="component" value="Unassembled WGS sequence"/>
</dbReference>
<feature type="chain" id="PRO_5036233079" evidence="1">
    <location>
        <begin position="23"/>
        <end position="195"/>
    </location>
</feature>
<evidence type="ECO:0000313" key="4">
    <source>
        <dbReference type="EMBL" id="CAF3587500.1"/>
    </source>
</evidence>
<dbReference type="AlphaFoldDB" id="A0A818FT63"/>
<sequence length="195" mass="22713">MHNKMMYCMLFASLLLIGFSESHTVQATTSINQTCLNFGHQNNCQFYKCFEERFPCGPNYWMSKWGHKYCTRMRKSLSNFDRNGQELIKQISTCLTNKLIKQRYYTMNVINCENLRLAGQRIVHECYITSAELFCNAFKGKNRNCFNQLIDNEDRQDLTLIRTLLAVGQRCTPKKGLADMRPNGKMDTCIPTSKQ</sequence>
<evidence type="ECO:0000313" key="7">
    <source>
        <dbReference type="Proteomes" id="UP000663873"/>
    </source>
</evidence>
<name>A0A818FT63_9BILA</name>
<keyword evidence="7" id="KW-1185">Reference proteome</keyword>
<comment type="caution">
    <text evidence="3">The sequence shown here is derived from an EMBL/GenBank/DDBJ whole genome shotgun (WGS) entry which is preliminary data.</text>
</comment>
<organism evidence="3 6">
    <name type="scientific">Rotaria socialis</name>
    <dbReference type="NCBI Taxonomy" id="392032"/>
    <lineage>
        <taxon>Eukaryota</taxon>
        <taxon>Metazoa</taxon>
        <taxon>Spiralia</taxon>
        <taxon>Gnathifera</taxon>
        <taxon>Rotifera</taxon>
        <taxon>Eurotatoria</taxon>
        <taxon>Bdelloidea</taxon>
        <taxon>Philodinida</taxon>
        <taxon>Philodinidae</taxon>
        <taxon>Rotaria</taxon>
    </lineage>
</organism>
<feature type="signal peptide" evidence="1">
    <location>
        <begin position="1"/>
        <end position="22"/>
    </location>
</feature>
<dbReference type="Proteomes" id="UP000663873">
    <property type="component" value="Unassembled WGS sequence"/>
</dbReference>
<protein>
    <submittedName>
        <fullName evidence="3">Uncharacterized protein</fullName>
    </submittedName>
</protein>
<accession>A0A818FT63</accession>
<dbReference type="EMBL" id="CAJNXB010000168">
    <property type="protein sequence ID" value="CAF3032214.1"/>
    <property type="molecule type" value="Genomic_DNA"/>
</dbReference>
<dbReference type="EMBL" id="CAJOBP010000044">
    <property type="protein sequence ID" value="CAF4109098.1"/>
    <property type="molecule type" value="Genomic_DNA"/>
</dbReference>
<dbReference type="Proteomes" id="UP000663865">
    <property type="component" value="Unassembled WGS sequence"/>
</dbReference>
<evidence type="ECO:0000256" key="1">
    <source>
        <dbReference type="SAM" id="SignalP"/>
    </source>
</evidence>
<dbReference type="EMBL" id="CAJNYU010002702">
    <property type="protein sequence ID" value="CAF3587500.1"/>
    <property type="molecule type" value="Genomic_DNA"/>
</dbReference>
<dbReference type="EMBL" id="CAJNYV010002435">
    <property type="protein sequence ID" value="CAF3479049.1"/>
    <property type="molecule type" value="Genomic_DNA"/>
</dbReference>
<evidence type="ECO:0000313" key="6">
    <source>
        <dbReference type="Proteomes" id="UP000663865"/>
    </source>
</evidence>
<gene>
    <name evidence="4" type="ORF">FME351_LOCUS21278</name>
    <name evidence="3" type="ORF">KIK155_LOCUS14370</name>
    <name evidence="2" type="ORF">TIS948_LOCUS3044</name>
    <name evidence="5" type="ORF">UJA718_LOCUS799</name>
</gene>
<dbReference type="Proteomes" id="UP000663869">
    <property type="component" value="Unassembled WGS sequence"/>
</dbReference>